<keyword evidence="1" id="KW-0732">Signal</keyword>
<keyword evidence="5" id="KW-1185">Reference proteome</keyword>
<evidence type="ECO:0000259" key="3">
    <source>
        <dbReference type="Pfam" id="PF05426"/>
    </source>
</evidence>
<reference evidence="4 5" key="1">
    <citation type="submission" date="2015-01" db="EMBL/GenBank/DDBJ databases">
        <title>Draft genome sequence of Pedobacter sp. NL19 isolated from sludge of an effluent treatment pond in an abandoned uranium mine.</title>
        <authorList>
            <person name="Santos T."/>
            <person name="Caetano T."/>
            <person name="Covas C."/>
            <person name="Cruz A."/>
            <person name="Mendo S."/>
        </authorList>
    </citation>
    <scope>NUCLEOTIDE SEQUENCE [LARGE SCALE GENOMIC DNA]</scope>
    <source>
        <strain evidence="4 5">NL19</strain>
    </source>
</reference>
<evidence type="ECO:0000256" key="2">
    <source>
        <dbReference type="ARBA" id="ARBA00023239"/>
    </source>
</evidence>
<feature type="domain" description="Alginate lyase" evidence="3">
    <location>
        <begin position="63"/>
        <end position="301"/>
    </location>
</feature>
<evidence type="ECO:0000313" key="4">
    <source>
        <dbReference type="EMBL" id="KIO75981.1"/>
    </source>
</evidence>
<protein>
    <submittedName>
        <fullName evidence="4">Contig77, whole genome shotgun sequence</fullName>
    </submittedName>
</protein>
<dbReference type="GO" id="GO:0016829">
    <property type="term" value="F:lyase activity"/>
    <property type="evidence" value="ECO:0007669"/>
    <property type="project" value="UniProtKB-KW"/>
</dbReference>
<dbReference type="EMBL" id="JXRA01000077">
    <property type="protein sequence ID" value="KIO75981.1"/>
    <property type="molecule type" value="Genomic_DNA"/>
</dbReference>
<keyword evidence="2" id="KW-0456">Lyase</keyword>
<proteinExistence type="predicted"/>
<evidence type="ECO:0000313" key="5">
    <source>
        <dbReference type="Proteomes" id="UP000032049"/>
    </source>
</evidence>
<dbReference type="Pfam" id="PF05426">
    <property type="entry name" value="Alginate_lyase"/>
    <property type="match status" value="1"/>
</dbReference>
<organism evidence="4 5">
    <name type="scientific">Pedobacter lusitanus</name>
    <dbReference type="NCBI Taxonomy" id="1503925"/>
    <lineage>
        <taxon>Bacteria</taxon>
        <taxon>Pseudomonadati</taxon>
        <taxon>Bacteroidota</taxon>
        <taxon>Sphingobacteriia</taxon>
        <taxon>Sphingobacteriales</taxon>
        <taxon>Sphingobacteriaceae</taxon>
        <taxon>Pedobacter</taxon>
    </lineage>
</organism>
<dbReference type="STRING" id="1503925.TH53_17585"/>
<name>A0A0D0GND6_9SPHI</name>
<dbReference type="GO" id="GO:0042597">
    <property type="term" value="C:periplasmic space"/>
    <property type="evidence" value="ECO:0007669"/>
    <property type="project" value="InterPro"/>
</dbReference>
<sequence length="375" mass="42407">MSKIYLNTFCSFLLLFYAVSAVFSQDLKPVLRTQSLSLNKNEIQKLIILIKTDPGAEKEYQRLKSLADLALQQQPNPIDTIISEGHLANDPKKIITQKALADLPKIYALAYSYRISNQKIYLKKSMEYILAWAGTNHGTGNPINDSKLDPLLEAYDLIKDEFRTNENGIVTAWLTRLAAAEISNPRFRSAKKSVYNNWNSHRIKVVANIAYILNNKAYQAFADTSIKTQILKNLYADGSGMDFEDRDALHYHIYTLEPLLKTAILIKRATGVDYFNYLSPSGSSVQKSVGFLIPFVTGEKKHQEFLNSKTPFDKKRAENKEPGYAIGHDFDPETAIEVLSYAAYFQPGYHSVVKKLMTASGTYPNWQLVLNGVRK</sequence>
<dbReference type="RefSeq" id="WP_041883792.1">
    <property type="nucleotide sequence ID" value="NZ_CP157278.1"/>
</dbReference>
<dbReference type="InterPro" id="IPR008397">
    <property type="entry name" value="Alginate_lyase_dom"/>
</dbReference>
<dbReference type="SUPFAM" id="SSF48230">
    <property type="entry name" value="Chondroitin AC/alginate lyase"/>
    <property type="match status" value="1"/>
</dbReference>
<evidence type="ECO:0000256" key="1">
    <source>
        <dbReference type="ARBA" id="ARBA00022729"/>
    </source>
</evidence>
<gene>
    <name evidence="4" type="ORF">TH53_17585</name>
</gene>
<accession>A0A0D0GND6</accession>
<comment type="caution">
    <text evidence="4">The sequence shown here is derived from an EMBL/GenBank/DDBJ whole genome shotgun (WGS) entry which is preliminary data.</text>
</comment>
<dbReference type="Gene3D" id="1.50.10.100">
    <property type="entry name" value="Chondroitin AC/alginate lyase"/>
    <property type="match status" value="1"/>
</dbReference>
<dbReference type="AlphaFoldDB" id="A0A0D0GND6"/>
<dbReference type="Proteomes" id="UP000032049">
    <property type="component" value="Unassembled WGS sequence"/>
</dbReference>
<dbReference type="InterPro" id="IPR008929">
    <property type="entry name" value="Chondroitin_lyas"/>
</dbReference>